<dbReference type="Pfam" id="PF19291">
    <property type="entry name" value="TREH_N"/>
    <property type="match status" value="1"/>
</dbReference>
<keyword evidence="4" id="KW-1185">Reference proteome</keyword>
<proteinExistence type="predicted"/>
<evidence type="ECO:0000313" key="4">
    <source>
        <dbReference type="Proteomes" id="UP000639274"/>
    </source>
</evidence>
<accession>A0A974Y0Y2</accession>
<reference evidence="3 4" key="1">
    <citation type="submission" date="2021-03" db="EMBL/GenBank/DDBJ databases">
        <title>Lysobacter sp. nov. isolated from soil of gangwondo yeongwol, south Korea.</title>
        <authorList>
            <person name="Kim K.R."/>
            <person name="Kim K.H."/>
            <person name="Jeon C.O."/>
        </authorList>
    </citation>
    <scope>NUCLEOTIDE SEQUENCE [LARGE SCALE GENOMIC DNA]</scope>
    <source>
        <strain evidence="3 4">R19</strain>
    </source>
</reference>
<dbReference type="InterPro" id="IPR011613">
    <property type="entry name" value="GH15-like"/>
</dbReference>
<dbReference type="InterPro" id="IPR008928">
    <property type="entry name" value="6-hairpin_glycosidase_sf"/>
</dbReference>
<dbReference type="KEGG" id="lsf:I8J32_000800"/>
<evidence type="ECO:0000313" key="3">
    <source>
        <dbReference type="EMBL" id="QSX78528.1"/>
    </source>
</evidence>
<dbReference type="PANTHER" id="PTHR31616:SF0">
    <property type="entry name" value="GLUCAN 1,4-ALPHA-GLUCOSIDASE"/>
    <property type="match status" value="1"/>
</dbReference>
<sequence length="593" mass="67266">MTATLDLGVVGNGTIAALIDRQGRVVWGCVPAFDGDPVFCALLSPRDHDGGDYAIELEGMTSAEQHYIENTAVLRTVLRDGQGNAIEVIDFAPRWKWFDRFYHPVMLIRRVRPLSGSPRIRVRLRPLRDYGAAVPETTWGSNHIRFLIPGFTLRLTSDAPVRMILDGLPFVLDRELHLVLGADESLTESVAAYVRTAEDRTISYWREWVRNLSIPLEWQEAVIRSAITLKLCQYEDTGAIVAAITTSIPEAPHTVRNWDYRYCWLRDAAFVVRALNRLGATRTMEEYLGYLFNLATFESGALQPLYSIGFQAELAEEEVPTLTGYRGMGPVRRGNLAWLQRQHDVYGSVVLASTQLFFDRRLGRPGDAAMFRRLEPVGERAFAMHDQPDAGLWEFRGRAEVHTYSSVMCWAACDRLARIAWHLQLHDRASFWRDRAEAMHEHILQSSFDLRRGHFVDVFGGHRLDASLLLLADLGFVAPHDSRFVATVEAIGRELKRGDALFRYTAPDDFGTPETSFTICTFWYIDALAAIGRKEEARDMFERLLAKRNHLGLLSEDLTFEDAQAWGNFPQTYSHVGLIIAAMRLSRPWTDAT</sequence>
<evidence type="ECO:0000259" key="1">
    <source>
        <dbReference type="Pfam" id="PF00723"/>
    </source>
</evidence>
<dbReference type="Gene3D" id="1.50.10.10">
    <property type="match status" value="1"/>
</dbReference>
<dbReference type="InterPro" id="IPR045582">
    <property type="entry name" value="Trehalase-like_N"/>
</dbReference>
<dbReference type="EMBL" id="CP071518">
    <property type="protein sequence ID" value="QSX78528.1"/>
    <property type="molecule type" value="Genomic_DNA"/>
</dbReference>
<protein>
    <submittedName>
        <fullName evidence="3">Glycoside hydrolase family 15 protein</fullName>
    </submittedName>
</protein>
<organism evidence="3 4">
    <name type="scientific">Agrilutibacter solisilvae</name>
    <dbReference type="NCBI Taxonomy" id="2763317"/>
    <lineage>
        <taxon>Bacteria</taxon>
        <taxon>Pseudomonadati</taxon>
        <taxon>Pseudomonadota</taxon>
        <taxon>Gammaproteobacteria</taxon>
        <taxon>Lysobacterales</taxon>
        <taxon>Lysobacteraceae</taxon>
        <taxon>Agrilutibacter</taxon>
    </lineage>
</organism>
<feature type="domain" description="GH15-like" evidence="1">
    <location>
        <begin position="220"/>
        <end position="582"/>
    </location>
</feature>
<dbReference type="RefSeq" id="WP_200614181.1">
    <property type="nucleotide sequence ID" value="NZ_CP071518.1"/>
</dbReference>
<dbReference type="SUPFAM" id="SSF48208">
    <property type="entry name" value="Six-hairpin glycosidases"/>
    <property type="match status" value="1"/>
</dbReference>
<feature type="domain" description="Trehalase-like N-terminal" evidence="2">
    <location>
        <begin position="8"/>
        <end position="134"/>
    </location>
</feature>
<keyword evidence="3" id="KW-0378">Hydrolase</keyword>
<dbReference type="GO" id="GO:0005975">
    <property type="term" value="P:carbohydrate metabolic process"/>
    <property type="evidence" value="ECO:0007669"/>
    <property type="project" value="InterPro"/>
</dbReference>
<dbReference type="PANTHER" id="PTHR31616">
    <property type="entry name" value="TREHALASE"/>
    <property type="match status" value="1"/>
</dbReference>
<gene>
    <name evidence="3" type="ORF">I8J32_000800</name>
</gene>
<name>A0A974Y0Y2_9GAMM</name>
<dbReference type="InterPro" id="IPR012341">
    <property type="entry name" value="6hp_glycosidase-like_sf"/>
</dbReference>
<dbReference type="GO" id="GO:0004553">
    <property type="term" value="F:hydrolase activity, hydrolyzing O-glycosyl compounds"/>
    <property type="evidence" value="ECO:0007669"/>
    <property type="project" value="TreeGrafter"/>
</dbReference>
<evidence type="ECO:0000259" key="2">
    <source>
        <dbReference type="Pfam" id="PF19291"/>
    </source>
</evidence>
<dbReference type="AlphaFoldDB" id="A0A974Y0Y2"/>
<dbReference type="Proteomes" id="UP000639274">
    <property type="component" value="Chromosome"/>
</dbReference>
<dbReference type="Pfam" id="PF00723">
    <property type="entry name" value="Glyco_hydro_15"/>
    <property type="match status" value="1"/>
</dbReference>